<name>A0ACB8SGJ7_9AGAM</name>
<protein>
    <submittedName>
        <fullName evidence="1">Uncharacterized protein</fullName>
    </submittedName>
</protein>
<accession>A0ACB8SGJ7</accession>
<reference evidence="1" key="1">
    <citation type="submission" date="2021-03" db="EMBL/GenBank/DDBJ databases">
        <authorList>
            <consortium name="DOE Joint Genome Institute"/>
            <person name="Ahrendt S."/>
            <person name="Looney B.P."/>
            <person name="Miyauchi S."/>
            <person name="Morin E."/>
            <person name="Drula E."/>
            <person name="Courty P.E."/>
            <person name="Chicoki N."/>
            <person name="Fauchery L."/>
            <person name="Kohler A."/>
            <person name="Kuo A."/>
            <person name="Labutti K."/>
            <person name="Pangilinan J."/>
            <person name="Lipzen A."/>
            <person name="Riley R."/>
            <person name="Andreopoulos W."/>
            <person name="He G."/>
            <person name="Johnson J."/>
            <person name="Barry K.W."/>
            <person name="Grigoriev I.V."/>
            <person name="Nagy L."/>
            <person name="Hibbett D."/>
            <person name="Henrissat B."/>
            <person name="Matheny P.B."/>
            <person name="Labbe J."/>
            <person name="Martin F."/>
        </authorList>
    </citation>
    <scope>NUCLEOTIDE SEQUENCE</scope>
    <source>
        <strain evidence="1">HHB10654</strain>
    </source>
</reference>
<dbReference type="EMBL" id="MU277294">
    <property type="protein sequence ID" value="KAI0055383.1"/>
    <property type="molecule type" value="Genomic_DNA"/>
</dbReference>
<evidence type="ECO:0000313" key="2">
    <source>
        <dbReference type="Proteomes" id="UP000814140"/>
    </source>
</evidence>
<sequence length="177" mass="19160">MPRLLAHDAVQSAHPTPSQLPPRSRSPPSPKVIEASTGNFIRLRISSSPRSAKLYNWNTDAVPVRRTAEPQAMFDASSQASKPKPEPAQRSPWQLFDYCRDDPVRFAVHSRGDGEGQRPGKMRALVWGCTWTSQQPVLTGVSPSEVTALGGGTWISAAVALTLTSKRCVNSRASGNA</sequence>
<evidence type="ECO:0000313" key="1">
    <source>
        <dbReference type="EMBL" id="KAI0055383.1"/>
    </source>
</evidence>
<dbReference type="Proteomes" id="UP000814140">
    <property type="component" value="Unassembled WGS sequence"/>
</dbReference>
<reference evidence="1" key="2">
    <citation type="journal article" date="2022" name="New Phytol.">
        <title>Evolutionary transition to the ectomycorrhizal habit in the genomes of a hyperdiverse lineage of mushroom-forming fungi.</title>
        <authorList>
            <person name="Looney B."/>
            <person name="Miyauchi S."/>
            <person name="Morin E."/>
            <person name="Drula E."/>
            <person name="Courty P.E."/>
            <person name="Kohler A."/>
            <person name="Kuo A."/>
            <person name="LaButti K."/>
            <person name="Pangilinan J."/>
            <person name="Lipzen A."/>
            <person name="Riley R."/>
            <person name="Andreopoulos W."/>
            <person name="He G."/>
            <person name="Johnson J."/>
            <person name="Nolan M."/>
            <person name="Tritt A."/>
            <person name="Barry K.W."/>
            <person name="Grigoriev I.V."/>
            <person name="Nagy L.G."/>
            <person name="Hibbett D."/>
            <person name="Henrissat B."/>
            <person name="Matheny P.B."/>
            <person name="Labbe J."/>
            <person name="Martin F.M."/>
        </authorList>
    </citation>
    <scope>NUCLEOTIDE SEQUENCE</scope>
    <source>
        <strain evidence="1">HHB10654</strain>
    </source>
</reference>
<comment type="caution">
    <text evidence="1">The sequence shown here is derived from an EMBL/GenBank/DDBJ whole genome shotgun (WGS) entry which is preliminary data.</text>
</comment>
<keyword evidence="2" id="KW-1185">Reference proteome</keyword>
<organism evidence="1 2">
    <name type="scientific">Artomyces pyxidatus</name>
    <dbReference type="NCBI Taxonomy" id="48021"/>
    <lineage>
        <taxon>Eukaryota</taxon>
        <taxon>Fungi</taxon>
        <taxon>Dikarya</taxon>
        <taxon>Basidiomycota</taxon>
        <taxon>Agaricomycotina</taxon>
        <taxon>Agaricomycetes</taxon>
        <taxon>Russulales</taxon>
        <taxon>Auriscalpiaceae</taxon>
        <taxon>Artomyces</taxon>
    </lineage>
</organism>
<proteinExistence type="predicted"/>
<gene>
    <name evidence="1" type="ORF">BV25DRAFT_1921858</name>
</gene>